<dbReference type="AlphaFoldDB" id="A0A9N9DCA3"/>
<protein>
    <submittedName>
        <fullName evidence="2">4434_t:CDS:1</fullName>
    </submittedName>
</protein>
<comment type="caution">
    <text evidence="2">The sequence shown here is derived from an EMBL/GenBank/DDBJ whole genome shotgun (WGS) entry which is preliminary data.</text>
</comment>
<feature type="region of interest" description="Disordered" evidence="1">
    <location>
        <begin position="330"/>
        <end position="349"/>
    </location>
</feature>
<sequence>LTILLNLHILEFMNNAKISSTISSTPTNQVQSVSTQFTPNLEAIQNALKYDKKLHYPSALEFEKVCSIMNTYETEGVVISKQYGIKDSKDPKEQAVLLGIASTIMLKLLTKYLDLLAVDSTGYQEEFDQRKATILNEKTVRNRNNCPMKTNMLLESYFKKDMIIHYRGRYTKSLHSNLEKIGASMHVDAGEVEGKPSTKSQLQREKEKIMRQGELLYKKNLVQVVAAELNDNIDNISEESEESSRSDVYKLESQNMKISEIIDNHIIKQREKPLCVTRRSGKFACLCSFNVIRGHDCQDIVAVRFFINELETRNSLESYLRQKNAYGNSKDELKLPQKRGPKNKRKSRLIPEESVQIQDATLDEPYHKVQIIEIISNDEIINQRTVQLTDIIGYDDRKIKKKSKVM</sequence>
<proteinExistence type="predicted"/>
<gene>
    <name evidence="2" type="ORF">RFULGI_LOCUS7693</name>
</gene>
<feature type="compositionally biased region" description="Basic residues" evidence="1">
    <location>
        <begin position="336"/>
        <end position="348"/>
    </location>
</feature>
<keyword evidence="3" id="KW-1185">Reference proteome</keyword>
<organism evidence="2 3">
    <name type="scientific">Racocetra fulgida</name>
    <dbReference type="NCBI Taxonomy" id="60492"/>
    <lineage>
        <taxon>Eukaryota</taxon>
        <taxon>Fungi</taxon>
        <taxon>Fungi incertae sedis</taxon>
        <taxon>Mucoromycota</taxon>
        <taxon>Glomeromycotina</taxon>
        <taxon>Glomeromycetes</taxon>
        <taxon>Diversisporales</taxon>
        <taxon>Gigasporaceae</taxon>
        <taxon>Racocetra</taxon>
    </lineage>
</organism>
<dbReference type="EMBL" id="CAJVPZ010011479">
    <property type="protein sequence ID" value="CAG8630341.1"/>
    <property type="molecule type" value="Genomic_DNA"/>
</dbReference>
<evidence type="ECO:0000313" key="3">
    <source>
        <dbReference type="Proteomes" id="UP000789396"/>
    </source>
</evidence>
<feature type="non-terminal residue" evidence="2">
    <location>
        <position position="406"/>
    </location>
</feature>
<evidence type="ECO:0000256" key="1">
    <source>
        <dbReference type="SAM" id="MobiDB-lite"/>
    </source>
</evidence>
<reference evidence="2" key="1">
    <citation type="submission" date="2021-06" db="EMBL/GenBank/DDBJ databases">
        <authorList>
            <person name="Kallberg Y."/>
            <person name="Tangrot J."/>
            <person name="Rosling A."/>
        </authorList>
    </citation>
    <scope>NUCLEOTIDE SEQUENCE</scope>
    <source>
        <strain evidence="2">IN212</strain>
    </source>
</reference>
<name>A0A9N9DCA3_9GLOM</name>
<evidence type="ECO:0000313" key="2">
    <source>
        <dbReference type="EMBL" id="CAG8630341.1"/>
    </source>
</evidence>
<dbReference type="OrthoDB" id="2441417at2759"/>
<accession>A0A9N9DCA3</accession>
<dbReference type="Proteomes" id="UP000789396">
    <property type="component" value="Unassembled WGS sequence"/>
</dbReference>